<comment type="caution">
    <text evidence="2">The sequence shown here is derived from an EMBL/GenBank/DDBJ whole genome shotgun (WGS) entry which is preliminary data.</text>
</comment>
<sequence length="128" mass="14036">MAINYVLTQRVNPRDVTAPRKFYAIAKSTGEESVRQLATEIAKRTSLSSVDVFAVLEASIDLIPDRIAEGKIVRLGEFGSFNLTLSSEGAATVEDFNVAMIKGNSLKFRPGKLIQKVLDASEYKKAIE</sequence>
<dbReference type="InterPro" id="IPR041607">
    <property type="entry name" value="HU-HIG"/>
</dbReference>
<gene>
    <name evidence="2" type="ORF">SDC9_198977</name>
</gene>
<proteinExistence type="predicted"/>
<evidence type="ECO:0000259" key="1">
    <source>
        <dbReference type="Pfam" id="PF18291"/>
    </source>
</evidence>
<organism evidence="2">
    <name type="scientific">bioreactor metagenome</name>
    <dbReference type="NCBI Taxonomy" id="1076179"/>
    <lineage>
        <taxon>unclassified sequences</taxon>
        <taxon>metagenomes</taxon>
        <taxon>ecological metagenomes</taxon>
    </lineage>
</organism>
<dbReference type="GO" id="GO:0003677">
    <property type="term" value="F:DNA binding"/>
    <property type="evidence" value="ECO:0007669"/>
    <property type="project" value="InterPro"/>
</dbReference>
<protein>
    <recommendedName>
        <fullName evidence="1">HU domain-containing protein</fullName>
    </recommendedName>
</protein>
<evidence type="ECO:0000313" key="2">
    <source>
        <dbReference type="EMBL" id="MPN51334.1"/>
    </source>
</evidence>
<dbReference type="Gene3D" id="4.10.520.10">
    <property type="entry name" value="IHF-like DNA-binding proteins"/>
    <property type="match status" value="1"/>
</dbReference>
<dbReference type="AlphaFoldDB" id="A0A645ISG8"/>
<dbReference type="Pfam" id="PF18291">
    <property type="entry name" value="HU-HIG"/>
    <property type="match status" value="1"/>
</dbReference>
<feature type="domain" description="HU" evidence="1">
    <location>
        <begin position="1"/>
        <end position="122"/>
    </location>
</feature>
<dbReference type="InterPro" id="IPR010992">
    <property type="entry name" value="IHF-like_DNA-bd_dom_sf"/>
</dbReference>
<dbReference type="EMBL" id="VSSQ01116336">
    <property type="protein sequence ID" value="MPN51334.1"/>
    <property type="molecule type" value="Genomic_DNA"/>
</dbReference>
<dbReference type="SUPFAM" id="SSF47729">
    <property type="entry name" value="IHF-like DNA-binding proteins"/>
    <property type="match status" value="1"/>
</dbReference>
<reference evidence="2" key="1">
    <citation type="submission" date="2019-08" db="EMBL/GenBank/DDBJ databases">
        <authorList>
            <person name="Kucharzyk K."/>
            <person name="Murdoch R.W."/>
            <person name="Higgins S."/>
            <person name="Loffler F."/>
        </authorList>
    </citation>
    <scope>NUCLEOTIDE SEQUENCE</scope>
</reference>
<name>A0A645ISG8_9ZZZZ</name>
<accession>A0A645ISG8</accession>